<feature type="chain" id="PRO_5021696505" evidence="3">
    <location>
        <begin position="28"/>
        <end position="637"/>
    </location>
</feature>
<dbReference type="EMBL" id="BJYZ01000009">
    <property type="protein sequence ID" value="GEO38146.1"/>
    <property type="molecule type" value="Genomic_DNA"/>
</dbReference>
<dbReference type="PANTHER" id="PTHR30290">
    <property type="entry name" value="PERIPLASMIC BINDING COMPONENT OF ABC TRANSPORTER"/>
    <property type="match status" value="1"/>
</dbReference>
<protein>
    <submittedName>
        <fullName evidence="5">Peptide ABC transporter substrate-binding protein</fullName>
    </submittedName>
</protein>
<dbReference type="AlphaFoldDB" id="A0A512DNV6"/>
<accession>A0A512DNV6</accession>
<feature type="signal peptide" evidence="3">
    <location>
        <begin position="1"/>
        <end position="27"/>
    </location>
</feature>
<dbReference type="GO" id="GO:0030288">
    <property type="term" value="C:outer membrane-bounded periplasmic space"/>
    <property type="evidence" value="ECO:0007669"/>
    <property type="project" value="UniProtKB-ARBA"/>
</dbReference>
<evidence type="ECO:0000256" key="3">
    <source>
        <dbReference type="SAM" id="SignalP"/>
    </source>
</evidence>
<dbReference type="Gene3D" id="3.40.190.10">
    <property type="entry name" value="Periplasmic binding protein-like II"/>
    <property type="match status" value="1"/>
</dbReference>
<gene>
    <name evidence="5" type="ORF">SAE02_22940</name>
</gene>
<comment type="caution">
    <text evidence="5">The sequence shown here is derived from an EMBL/GenBank/DDBJ whole genome shotgun (WGS) entry which is preliminary data.</text>
</comment>
<dbReference type="CDD" id="cd08500">
    <property type="entry name" value="PBP2_NikA_DppA_OppA_like_4"/>
    <property type="match status" value="1"/>
</dbReference>
<dbReference type="SUPFAM" id="SSF53850">
    <property type="entry name" value="Periplasmic binding protein-like II"/>
    <property type="match status" value="1"/>
</dbReference>
<dbReference type="InterPro" id="IPR000914">
    <property type="entry name" value="SBP_5_dom"/>
</dbReference>
<evidence type="ECO:0000256" key="2">
    <source>
        <dbReference type="ARBA" id="ARBA00005695"/>
    </source>
</evidence>
<evidence type="ECO:0000313" key="5">
    <source>
        <dbReference type="EMBL" id="GEO38146.1"/>
    </source>
</evidence>
<name>A0A512DNV6_9PROT</name>
<dbReference type="InterPro" id="IPR039424">
    <property type="entry name" value="SBP_5"/>
</dbReference>
<evidence type="ECO:0000313" key="6">
    <source>
        <dbReference type="Proteomes" id="UP000321523"/>
    </source>
</evidence>
<organism evidence="5 6">
    <name type="scientific">Skermanella aerolata</name>
    <dbReference type="NCBI Taxonomy" id="393310"/>
    <lineage>
        <taxon>Bacteria</taxon>
        <taxon>Pseudomonadati</taxon>
        <taxon>Pseudomonadota</taxon>
        <taxon>Alphaproteobacteria</taxon>
        <taxon>Rhodospirillales</taxon>
        <taxon>Azospirillaceae</taxon>
        <taxon>Skermanella</taxon>
    </lineage>
</organism>
<dbReference type="RefSeq" id="WP_052831020.1">
    <property type="nucleotide sequence ID" value="NZ_BJYZ01000009.1"/>
</dbReference>
<evidence type="ECO:0000259" key="4">
    <source>
        <dbReference type="Pfam" id="PF00496"/>
    </source>
</evidence>
<dbReference type="Pfam" id="PF00496">
    <property type="entry name" value="SBP_bac_5"/>
    <property type="match status" value="1"/>
</dbReference>
<feature type="domain" description="Solute-binding protein family 5" evidence="4">
    <location>
        <begin position="105"/>
        <end position="509"/>
    </location>
</feature>
<dbReference type="GO" id="GO:1904680">
    <property type="term" value="F:peptide transmembrane transporter activity"/>
    <property type="evidence" value="ECO:0007669"/>
    <property type="project" value="TreeGrafter"/>
</dbReference>
<keyword evidence="6" id="KW-1185">Reference proteome</keyword>
<comment type="similarity">
    <text evidence="2">Belongs to the bacterial solute-binding protein 5 family.</text>
</comment>
<dbReference type="Proteomes" id="UP000321523">
    <property type="component" value="Unassembled WGS sequence"/>
</dbReference>
<evidence type="ECO:0000256" key="1">
    <source>
        <dbReference type="ARBA" id="ARBA00004418"/>
    </source>
</evidence>
<comment type="subcellular location">
    <subcellularLocation>
        <location evidence="1">Periplasm</location>
    </subcellularLocation>
</comment>
<dbReference type="PANTHER" id="PTHR30290:SF62">
    <property type="entry name" value="OLIGOPEPTIDE ABC TRANSPORTER, PERIPLASMIC OLIGOPEPTIDE-BINDING PROTEIN"/>
    <property type="match status" value="1"/>
</dbReference>
<proteinExistence type="inferred from homology"/>
<dbReference type="OrthoDB" id="9803988at2"/>
<dbReference type="GO" id="GO:0015833">
    <property type="term" value="P:peptide transport"/>
    <property type="evidence" value="ECO:0007669"/>
    <property type="project" value="TreeGrafter"/>
</dbReference>
<keyword evidence="3" id="KW-0732">Signal</keyword>
<dbReference type="Gene3D" id="3.10.105.10">
    <property type="entry name" value="Dipeptide-binding Protein, Domain 3"/>
    <property type="match status" value="1"/>
</dbReference>
<sequence>MTRIRAWFPTLLLVLLFGLPAASPSFAALETPFLAEKVASGKLPPVDQRIPSEPHLVTFDDDSGKPGQPGGDLTMMMSRAKDVRILFAYSYARLVAYNTDLNLEADILKSVEAEDNKVFTLHLRPGHRWSDGSPFTAEDFRYWWEDVILNPDLPPFTPPPEMLSGGEPPKFEVLDETTVRYTWKEPNPVFLPALAAARPLEIFGPSAYLKKFHVKYAEAAELKARVKEAGQKSWAHLHNRMDNAYDNDNPDMPTLQPWVNTTAAPAERFVFVRNPFYHRIDEAGHQLPYIDRILVQIADSKIIPAKAGAGEADLQARYIRFDNYTFLKQAAKRNDYKVDLWKVGSGAHLALFPNMNIADPEWRKLFRDVRLRRALSLAIDRDELNEVIYYGLAQASNNTVLPRSPLFKPEYQKAWTNYDVAQANRLLDEIGLTKRGSENVRLLPDGRPMEIIVETAGESTEEVDVLELIADSWRKIGVKLFTKPSQLEVLRNRIYAGQTMMAIAKGVDNGIPTADMAPTEFVPMDQNQYEWPKWGQFYQTGGTAGEKPDMPQPMELMDLMTEWRTAKDTAARADAWHRILAIHADNVFTIGLINGTLQPVVVRSTLRNVPDEGIFSWDPGAHFGIYRPDTFWFARKS</sequence>
<reference evidence="5 6" key="1">
    <citation type="submission" date="2019-07" db="EMBL/GenBank/DDBJ databases">
        <title>Whole genome shotgun sequence of Skermanella aerolata NBRC 106429.</title>
        <authorList>
            <person name="Hosoyama A."/>
            <person name="Uohara A."/>
            <person name="Ohji S."/>
            <person name="Ichikawa N."/>
        </authorList>
    </citation>
    <scope>NUCLEOTIDE SEQUENCE [LARGE SCALE GENOMIC DNA]</scope>
    <source>
        <strain evidence="5 6">NBRC 106429</strain>
    </source>
</reference>
<dbReference type="GO" id="GO:0043190">
    <property type="term" value="C:ATP-binding cassette (ABC) transporter complex"/>
    <property type="evidence" value="ECO:0007669"/>
    <property type="project" value="InterPro"/>
</dbReference>